<organism evidence="3 4">
    <name type="scientific">Rhizobium bangladeshense</name>
    <dbReference type="NCBI Taxonomy" id="1138189"/>
    <lineage>
        <taxon>Bacteria</taxon>
        <taxon>Pseudomonadati</taxon>
        <taxon>Pseudomonadota</taxon>
        <taxon>Alphaproteobacteria</taxon>
        <taxon>Hyphomicrobiales</taxon>
        <taxon>Rhizobiaceae</taxon>
        <taxon>Rhizobium/Agrobacterium group</taxon>
        <taxon>Rhizobium</taxon>
    </lineage>
</organism>
<dbReference type="InterPro" id="IPR000192">
    <property type="entry name" value="Aminotrans_V_dom"/>
</dbReference>
<dbReference type="PANTHER" id="PTHR43586">
    <property type="entry name" value="CYSTEINE DESULFURASE"/>
    <property type="match status" value="1"/>
</dbReference>
<dbReference type="Proteomes" id="UP000720124">
    <property type="component" value="Unassembled WGS sequence"/>
</dbReference>
<dbReference type="InterPro" id="IPR015421">
    <property type="entry name" value="PyrdxlP-dep_Trfase_major"/>
</dbReference>
<protein>
    <submittedName>
        <fullName evidence="3">Cysteine desulfurase-like protein</fullName>
    </submittedName>
</protein>
<dbReference type="PANTHER" id="PTHR43586:SF21">
    <property type="entry name" value="PYRIDOXAL PHOSPHATE (PLP)-DEPENDENT ASPARTATE AMINOTRANSFERASE SUPERFAMILY"/>
    <property type="match status" value="1"/>
</dbReference>
<proteinExistence type="predicted"/>
<keyword evidence="1" id="KW-0663">Pyridoxal phosphate</keyword>
<keyword evidence="4" id="KW-1185">Reference proteome</keyword>
<dbReference type="SUPFAM" id="SSF53383">
    <property type="entry name" value="PLP-dependent transferases"/>
    <property type="match status" value="1"/>
</dbReference>
<evidence type="ECO:0000256" key="1">
    <source>
        <dbReference type="ARBA" id="ARBA00022898"/>
    </source>
</evidence>
<dbReference type="InterPro" id="IPR011340">
    <property type="entry name" value="Cys_dSase-rel"/>
</dbReference>
<comment type="caution">
    <text evidence="3">The sequence shown here is derived from an EMBL/GenBank/DDBJ whole genome shotgun (WGS) entry which is preliminary data.</text>
</comment>
<dbReference type="RefSeq" id="WP_168254675.1">
    <property type="nucleotide sequence ID" value="NZ_JABDWX010000017.1"/>
</dbReference>
<accession>A0ABS7LRM9</accession>
<dbReference type="InterPro" id="IPR015422">
    <property type="entry name" value="PyrdxlP-dep_Trfase_small"/>
</dbReference>
<gene>
    <name evidence="3" type="ORF">HJA87_29210</name>
</gene>
<reference evidence="3 4" key="1">
    <citation type="submission" date="2020-06" db="EMBL/GenBank/DDBJ databases">
        <title>Global-level population genomics: horizontal gene transfer, symbiosis and evolution in Rhizobia.</title>
        <authorList>
            <person name="Gai Y."/>
        </authorList>
    </citation>
    <scope>NUCLEOTIDE SEQUENCE [LARGE SCALE GENOMIC DNA]</scope>
    <source>
        <strain evidence="3 4">PLR6_1b</strain>
    </source>
</reference>
<dbReference type="EMBL" id="JABTXI010000015">
    <property type="protein sequence ID" value="MBY3593923.1"/>
    <property type="molecule type" value="Genomic_DNA"/>
</dbReference>
<dbReference type="Gene3D" id="3.90.1150.10">
    <property type="entry name" value="Aspartate Aminotransferase, domain 1"/>
    <property type="match status" value="1"/>
</dbReference>
<dbReference type="InterPro" id="IPR015424">
    <property type="entry name" value="PyrdxlP-dep_Trfase"/>
</dbReference>
<evidence type="ECO:0000313" key="4">
    <source>
        <dbReference type="Proteomes" id="UP000720124"/>
    </source>
</evidence>
<evidence type="ECO:0000313" key="3">
    <source>
        <dbReference type="EMBL" id="MBY3593923.1"/>
    </source>
</evidence>
<dbReference type="Gene3D" id="3.40.640.10">
    <property type="entry name" value="Type I PLP-dependent aspartate aminotransferase-like (Major domain)"/>
    <property type="match status" value="1"/>
</dbReference>
<evidence type="ECO:0000259" key="2">
    <source>
        <dbReference type="Pfam" id="PF00266"/>
    </source>
</evidence>
<feature type="domain" description="Aminotransferase class V" evidence="2">
    <location>
        <begin position="23"/>
        <end position="399"/>
    </location>
</feature>
<dbReference type="Pfam" id="PF00266">
    <property type="entry name" value="Aminotran_5"/>
    <property type="match status" value="1"/>
</dbReference>
<name>A0ABS7LRM9_9HYPH</name>
<dbReference type="NCBIfam" id="TIGR01976">
    <property type="entry name" value="am_tr_V_VC1184"/>
    <property type="match status" value="1"/>
</dbReference>
<sequence length="415" mass="45367">MAHFPIDKIRAEFPALAGPKPPIYLDNPAGTLVPRMVIDAVANAMATASNNLGGYFAASARAVDIVEKAHDSAAQFVGATSPAEMIVGPSMTNLTLHMSRSIGLLFNPGDEIIVTQMDHEGDIAPWLLMARDRGLVVKWLPFNRETWRLEPEDLRGLLTERTRLVALNYASNLTGSINDIAALTAVAKSVDALVYVDAVQYVPHHLPDVVKLGCDFLACSSYKFFGPHLAVLWGRKALLERMEAYKCRCASDALPDKYETGTPQTELQAGLSAAAEYAASLGAGGKTLRERMLAGYRAFNIYEDDLTRQLITGLQSMKGITIHGITNLNELAHRVPTISFTHAAVETHDLAQGLAHQDICVWSGHNYAMELVRQLGLDEDRGVVRIGIAHYNTAEEIDRALNAIDSIIQKRLRTI</sequence>